<feature type="compositionally biased region" description="Basic and acidic residues" evidence="1">
    <location>
        <begin position="95"/>
        <end position="105"/>
    </location>
</feature>
<feature type="region of interest" description="Disordered" evidence="1">
    <location>
        <begin position="1"/>
        <end position="128"/>
    </location>
</feature>
<feature type="compositionally biased region" description="Basic and acidic residues" evidence="1">
    <location>
        <begin position="53"/>
        <end position="87"/>
    </location>
</feature>
<dbReference type="Proteomes" id="UP001642484">
    <property type="component" value="Unassembled WGS sequence"/>
</dbReference>
<evidence type="ECO:0000256" key="1">
    <source>
        <dbReference type="SAM" id="MobiDB-lite"/>
    </source>
</evidence>
<accession>A0ABP0L275</accession>
<dbReference type="EMBL" id="CAXAMN010010668">
    <property type="protein sequence ID" value="CAK9032347.1"/>
    <property type="molecule type" value="Genomic_DNA"/>
</dbReference>
<feature type="compositionally biased region" description="Polar residues" evidence="1">
    <location>
        <begin position="150"/>
        <end position="162"/>
    </location>
</feature>
<organism evidence="2 3">
    <name type="scientific">Durusdinium trenchii</name>
    <dbReference type="NCBI Taxonomy" id="1381693"/>
    <lineage>
        <taxon>Eukaryota</taxon>
        <taxon>Sar</taxon>
        <taxon>Alveolata</taxon>
        <taxon>Dinophyceae</taxon>
        <taxon>Suessiales</taxon>
        <taxon>Symbiodiniaceae</taxon>
        <taxon>Durusdinium</taxon>
    </lineage>
</organism>
<evidence type="ECO:0000313" key="2">
    <source>
        <dbReference type="EMBL" id="CAK9032347.1"/>
    </source>
</evidence>
<protein>
    <submittedName>
        <fullName evidence="2">Uncharacterized protein</fullName>
    </submittedName>
</protein>
<comment type="caution">
    <text evidence="2">The sequence shown here is derived from an EMBL/GenBank/DDBJ whole genome shotgun (WGS) entry which is preliminary data.</text>
</comment>
<feature type="region of interest" description="Disordered" evidence="1">
    <location>
        <begin position="142"/>
        <end position="192"/>
    </location>
</feature>
<reference evidence="2 3" key="1">
    <citation type="submission" date="2024-02" db="EMBL/GenBank/DDBJ databases">
        <authorList>
            <person name="Chen Y."/>
            <person name="Shah S."/>
            <person name="Dougan E. K."/>
            <person name="Thang M."/>
            <person name="Chan C."/>
        </authorList>
    </citation>
    <scope>NUCLEOTIDE SEQUENCE [LARGE SCALE GENOMIC DNA]</scope>
</reference>
<gene>
    <name evidence="2" type="ORF">CCMP2556_LOCUS18650</name>
</gene>
<sequence length="221" mass="25544">MDRFEFESFEAVFDETPPRLKGEGKGKRRGTRGSKDQKAPAENGRSWQAESESSWKEDPWIDTDPWKQEDPLQKEDPWKKEQAEDWKQNGSYTEVNDKDKDHSHWQADPWIVNDPWDQGKEKKDSRQEELWEHGLVGAHSLEPAWGGTCGTSEQAQTVTTDQTTKKSVDEVVSEGEEIREEHEQSSKHATAKPLRNLHEFWSRFHEADCDCSVFCPKSALD</sequence>
<feature type="compositionally biased region" description="Basic and acidic residues" evidence="1">
    <location>
        <begin position="117"/>
        <end position="128"/>
    </location>
</feature>
<name>A0ABP0L275_9DINO</name>
<keyword evidence="3" id="KW-1185">Reference proteome</keyword>
<evidence type="ECO:0000313" key="3">
    <source>
        <dbReference type="Proteomes" id="UP001642484"/>
    </source>
</evidence>
<proteinExistence type="predicted"/>
<feature type="compositionally biased region" description="Basic and acidic residues" evidence="1">
    <location>
        <begin position="16"/>
        <end position="25"/>
    </location>
</feature>